<feature type="domain" description="Kazal-like" evidence="1">
    <location>
        <begin position="12"/>
        <end position="72"/>
    </location>
</feature>
<dbReference type="PANTHER" id="PTHR21312">
    <property type="entry name" value="SERINE PROTEASE INHIBITOR"/>
    <property type="match status" value="1"/>
</dbReference>
<dbReference type="PANTHER" id="PTHR21312:SF37">
    <property type="entry name" value="SERINE PROTEASE INHIBITOR KAZAL-TYPE 8"/>
    <property type="match status" value="1"/>
</dbReference>
<dbReference type="PROSITE" id="PS51465">
    <property type="entry name" value="KAZAL_2"/>
    <property type="match status" value="1"/>
</dbReference>
<dbReference type="AlphaFoldDB" id="A0A6P6H8H8"/>
<reference evidence="3" key="1">
    <citation type="submission" date="2025-08" db="UniProtKB">
        <authorList>
            <consortium name="RefSeq"/>
        </authorList>
    </citation>
    <scope>IDENTIFICATION</scope>
    <source>
        <tissue evidence="3">Blood</tissue>
    </source>
</reference>
<organism evidence="2 3">
    <name type="scientific">Puma concolor</name>
    <name type="common">Mountain lion</name>
    <name type="synonym">Felis concolor</name>
    <dbReference type="NCBI Taxonomy" id="9696"/>
    <lineage>
        <taxon>Eukaryota</taxon>
        <taxon>Metazoa</taxon>
        <taxon>Chordata</taxon>
        <taxon>Craniata</taxon>
        <taxon>Vertebrata</taxon>
        <taxon>Euteleostomi</taxon>
        <taxon>Mammalia</taxon>
        <taxon>Eutheria</taxon>
        <taxon>Laurasiatheria</taxon>
        <taxon>Carnivora</taxon>
        <taxon>Feliformia</taxon>
        <taxon>Felidae</taxon>
        <taxon>Felinae</taxon>
        <taxon>Puma</taxon>
    </lineage>
</organism>
<keyword evidence="3" id="KW-0646">Protease inhibitor</keyword>
<dbReference type="Gene3D" id="3.30.60.30">
    <property type="match status" value="1"/>
</dbReference>
<dbReference type="GeneID" id="112852439"/>
<dbReference type="KEGG" id="pcoo:112852439"/>
<sequence length="80" mass="9064">MLNIIGAGARLQEMKVECMENINKCWFISYIKPSEPICGSDQVTYSGECHLCSKILYEGLNITKLYDGPCVNKVTFILHF</sequence>
<name>A0A6P6H8H8_PUMCO</name>
<evidence type="ECO:0000259" key="1">
    <source>
        <dbReference type="PROSITE" id="PS51465"/>
    </source>
</evidence>
<dbReference type="InterPro" id="IPR036058">
    <property type="entry name" value="Kazal_dom_sf"/>
</dbReference>
<evidence type="ECO:0000313" key="3">
    <source>
        <dbReference type="RefSeq" id="XP_025771711.1"/>
    </source>
</evidence>
<dbReference type="InterPro" id="IPR002350">
    <property type="entry name" value="Kazal_dom"/>
</dbReference>
<dbReference type="SUPFAM" id="SSF100895">
    <property type="entry name" value="Kazal-type serine protease inhibitors"/>
    <property type="match status" value="1"/>
</dbReference>
<dbReference type="RefSeq" id="XP_025771711.1">
    <property type="nucleotide sequence ID" value="XM_025915926.1"/>
</dbReference>
<keyword evidence="2" id="KW-1185">Reference proteome</keyword>
<evidence type="ECO:0000313" key="2">
    <source>
        <dbReference type="Proteomes" id="UP000515131"/>
    </source>
</evidence>
<protein>
    <submittedName>
        <fullName evidence="3">Serine protease inhibitor Kazal-type 8</fullName>
    </submittedName>
</protein>
<dbReference type="Pfam" id="PF00050">
    <property type="entry name" value="Kazal_1"/>
    <property type="match status" value="1"/>
</dbReference>
<accession>A0A6P6H8H8</accession>
<dbReference type="SMART" id="SM00280">
    <property type="entry name" value="KAZAL"/>
    <property type="match status" value="1"/>
</dbReference>
<keyword evidence="3" id="KW-0722">Serine protease inhibitor</keyword>
<proteinExistence type="predicted"/>
<dbReference type="Proteomes" id="UP000515131">
    <property type="component" value="Unplaced"/>
</dbReference>
<dbReference type="GO" id="GO:0004867">
    <property type="term" value="F:serine-type endopeptidase inhibitor activity"/>
    <property type="evidence" value="ECO:0007669"/>
    <property type="project" value="UniProtKB-KW"/>
</dbReference>
<gene>
    <name evidence="3" type="primary">SPINK8</name>
</gene>
<dbReference type="CTD" id="646424"/>